<sequence length="175" mass="20202">MKKIFALAAVVALAAFVAPTFAASLSIDVPMIHRGYDWEGDNALGFTFLWREYVNFDEYFYVLTSGPWDDYGAAAYNAALYFAGAPDLYYRGEWDNVFSVLLTRKWNNQWTTFHRYFAGKARYVDAENMKNWTFGVKYYYTPGLSFELAYDKIENSGITPGKDDRVIRLRTVVTF</sequence>
<dbReference type="AlphaFoldDB" id="D5EGB8"/>
<keyword evidence="1" id="KW-0732">Signal</keyword>
<accession>D5EGB8</accession>
<dbReference type="RefSeq" id="WP_013048863.1">
    <property type="nucleotide sequence ID" value="NC_014011.1"/>
</dbReference>
<protein>
    <recommendedName>
        <fullName evidence="4">Porin</fullName>
    </recommendedName>
</protein>
<dbReference type="Proteomes" id="UP000002366">
    <property type="component" value="Chromosome"/>
</dbReference>
<evidence type="ECO:0000313" key="2">
    <source>
        <dbReference type="EMBL" id="ADE57600.1"/>
    </source>
</evidence>
<reference evidence="2 3" key="1">
    <citation type="journal article" date="2010" name="Stand. Genomic Sci.">
        <title>Complete genome sequence of Aminobacterium colombiense type strain (ALA-1).</title>
        <authorList>
            <person name="Chertkov O."/>
            <person name="Sikorski J."/>
            <person name="Brambilla E."/>
            <person name="Lapidus A."/>
            <person name="Copeland A."/>
            <person name="Glavina Del Rio T."/>
            <person name="Nolan M."/>
            <person name="Lucas S."/>
            <person name="Tice H."/>
            <person name="Cheng J.F."/>
            <person name="Han C."/>
            <person name="Detter J.C."/>
            <person name="Bruce D."/>
            <person name="Tapia R."/>
            <person name="Goodwin L."/>
            <person name="Pitluck S."/>
            <person name="Liolios K."/>
            <person name="Ivanova N."/>
            <person name="Mavromatis K."/>
            <person name="Ovchinnikova G."/>
            <person name="Pati A."/>
            <person name="Chen A."/>
            <person name="Palaniappan K."/>
            <person name="Land M."/>
            <person name="Hauser L."/>
            <person name="Chang Y.J."/>
            <person name="Jeffries C.D."/>
            <person name="Spring S."/>
            <person name="Rohde M."/>
            <person name="Goker M."/>
            <person name="Bristow J."/>
            <person name="Eisen J.A."/>
            <person name="Markowitz V."/>
            <person name="Hugenholtz P."/>
            <person name="Kyrpides N.C."/>
            <person name="Klenk H.P."/>
        </authorList>
    </citation>
    <scope>NUCLEOTIDE SEQUENCE [LARGE SCALE GENOMIC DNA]</scope>
    <source>
        <strain evidence="3">DSM 12261 / ALA-1</strain>
    </source>
</reference>
<feature type="signal peptide" evidence="1">
    <location>
        <begin position="1"/>
        <end position="22"/>
    </location>
</feature>
<dbReference type="SUPFAM" id="SSF56935">
    <property type="entry name" value="Porins"/>
    <property type="match status" value="1"/>
</dbReference>
<organism evidence="2 3">
    <name type="scientific">Aminobacterium colombiense (strain DSM 12261 / ALA-1)</name>
    <dbReference type="NCBI Taxonomy" id="572547"/>
    <lineage>
        <taxon>Bacteria</taxon>
        <taxon>Thermotogati</taxon>
        <taxon>Synergistota</taxon>
        <taxon>Synergistia</taxon>
        <taxon>Synergistales</taxon>
        <taxon>Aminobacteriaceae</taxon>
        <taxon>Aminobacterium</taxon>
    </lineage>
</organism>
<gene>
    <name evidence="2" type="ordered locus">Amico_1483</name>
</gene>
<evidence type="ECO:0008006" key="4">
    <source>
        <dbReference type="Google" id="ProtNLM"/>
    </source>
</evidence>
<proteinExistence type="predicted"/>
<dbReference type="EMBL" id="CP001997">
    <property type="protein sequence ID" value="ADE57600.1"/>
    <property type="molecule type" value="Genomic_DNA"/>
</dbReference>
<dbReference type="HOGENOM" id="CLU_1529461_0_0_0"/>
<dbReference type="KEGG" id="aco:Amico_1483"/>
<evidence type="ECO:0000313" key="3">
    <source>
        <dbReference type="Proteomes" id="UP000002366"/>
    </source>
</evidence>
<dbReference type="STRING" id="572547.Amico_1483"/>
<feature type="chain" id="PRO_5003071472" description="Porin" evidence="1">
    <location>
        <begin position="23"/>
        <end position="175"/>
    </location>
</feature>
<name>D5EGB8_AMICL</name>
<evidence type="ECO:0000256" key="1">
    <source>
        <dbReference type="SAM" id="SignalP"/>
    </source>
</evidence>
<keyword evidence="3" id="KW-1185">Reference proteome</keyword>
<dbReference type="OrthoDB" id="185675at2"/>